<evidence type="ECO:0000259" key="3">
    <source>
        <dbReference type="PROSITE" id="PS50104"/>
    </source>
</evidence>
<keyword evidence="6" id="KW-1185">Reference proteome</keyword>
<protein>
    <submittedName>
        <fullName evidence="5">AAA-like domain-containing protein</fullName>
    </submittedName>
</protein>
<dbReference type="Proteomes" id="UP001232992">
    <property type="component" value="Unassembled WGS sequence"/>
</dbReference>
<evidence type="ECO:0000313" key="5">
    <source>
        <dbReference type="EMBL" id="MDJ1183835.1"/>
    </source>
</evidence>
<dbReference type="RefSeq" id="WP_283758487.1">
    <property type="nucleotide sequence ID" value="NZ_JAQOSQ010000010.1"/>
</dbReference>
<dbReference type="Gene3D" id="3.40.50.10140">
    <property type="entry name" value="Toll/interleukin-1 receptor homology (TIR) domain"/>
    <property type="match status" value="1"/>
</dbReference>
<evidence type="ECO:0000256" key="1">
    <source>
        <dbReference type="ARBA" id="ARBA00005381"/>
    </source>
</evidence>
<dbReference type="SUPFAM" id="SSF55073">
    <property type="entry name" value="Nucleotide cyclase"/>
    <property type="match status" value="1"/>
</dbReference>
<dbReference type="PROSITE" id="PS50104">
    <property type="entry name" value="TIR"/>
    <property type="match status" value="1"/>
</dbReference>
<dbReference type="CDD" id="cd07302">
    <property type="entry name" value="CHD"/>
    <property type="match status" value="1"/>
</dbReference>
<evidence type="ECO:0000313" key="6">
    <source>
        <dbReference type="Proteomes" id="UP001232992"/>
    </source>
</evidence>
<reference evidence="5 6" key="1">
    <citation type="submission" date="2023-01" db="EMBL/GenBank/DDBJ databases">
        <title>Novel diversity within Roseofilum (Cyanobacteria; Desertifilaceae) from marine benthic mats with descriptions of four novel species.</title>
        <authorList>
            <person name="Wang Y."/>
            <person name="Berthold D.E."/>
            <person name="Hu J."/>
            <person name="Lefler F.W."/>
            <person name="Laughinghouse H.D. IV."/>
        </authorList>
    </citation>
    <scope>NUCLEOTIDE SEQUENCE [LARGE SCALE GENOMIC DNA]</scope>
    <source>
        <strain evidence="5 6">BLCC-M143</strain>
    </source>
</reference>
<dbReference type="PANTHER" id="PTHR43081">
    <property type="entry name" value="ADENYLATE CYCLASE, TERMINAL-DIFFERENTIATION SPECIFIC-RELATED"/>
    <property type="match status" value="1"/>
</dbReference>
<dbReference type="InterPro" id="IPR035897">
    <property type="entry name" value="Toll_tir_struct_dom_sf"/>
</dbReference>
<dbReference type="InterPro" id="IPR029787">
    <property type="entry name" value="Nucleotide_cyclase"/>
</dbReference>
<dbReference type="InterPro" id="IPR001054">
    <property type="entry name" value="A/G_cyclase"/>
</dbReference>
<dbReference type="SMART" id="SM00044">
    <property type="entry name" value="CYCc"/>
    <property type="match status" value="1"/>
</dbReference>
<evidence type="ECO:0000256" key="2">
    <source>
        <dbReference type="SAM" id="MobiDB-lite"/>
    </source>
</evidence>
<comment type="caution">
    <text evidence="5">The sequence shown here is derived from an EMBL/GenBank/DDBJ whole genome shotgun (WGS) entry which is preliminary data.</text>
</comment>
<organism evidence="5 6">
    <name type="scientific">Roseofilum casamattae BLCC-M143</name>
    <dbReference type="NCBI Taxonomy" id="3022442"/>
    <lineage>
        <taxon>Bacteria</taxon>
        <taxon>Bacillati</taxon>
        <taxon>Cyanobacteriota</taxon>
        <taxon>Cyanophyceae</taxon>
        <taxon>Desertifilales</taxon>
        <taxon>Desertifilaceae</taxon>
        <taxon>Roseofilum</taxon>
        <taxon>Roseofilum casamattae</taxon>
    </lineage>
</organism>
<accession>A0ABT7BXF1</accession>
<sequence>MVYWIEKAMEQRGSKHILAAIAFTDVESFTPKMAADEEHTLSLLHRDFAVIRQLCAEYNGETIKSLGDGLLLYFTSAEHAITCAVEIQKAIATTAANLAEKDILIHRIGIHLGDILYDGSDVMGNGVNMAARLQALAPPGGICISSTVYEVTKSVLTLPPTYIGVRKLKGIPEPVPIYHIDPPHSNRLPQQRLFISYATQEPDTSLAQQLFEGLTEVGYAVFMAGASLRFGENWPYRIETELKQCDYLVLLLSERSANSEMVAEEVRRVKELQDLHPNKKPFILPIRVQFPLTSPLNYNLRGYLDRIQQREWCSETDTPALLQEIIRRVQTGAVPEESETSQTQSWETANQPPQPSAVPELPEGQMDVASVFYIERPPAEERCYEMVMQAGSLIRIKAPRQMGKTSLMARVLHYAQKQGYRTISLSFQLADRQIFADLDKFLCWFCASVGRRLRLPNHINDYWDDIFGSKDNSTAYFEEYLLNSIESPLVLGLDEVDRLFEYPDLAADFLGLLRAWHEEAKNQPIWKKLRLIVVHATDVYVPMDINQSPFNVGLPIELSEFTRQQVEQLVELHELKFTPMELDALVYIIGGHPFLIRLALYHIARQDTTIAKFLSAAPTESGYYGDHLRGHLWRLQQYPELAAAMEQVANSDEPVRLDATVGFKLSGLGLVRLCGNDATVRSELYRRYFCDRL</sequence>
<dbReference type="InterPro" id="IPR000157">
    <property type="entry name" value="TIR_dom"/>
</dbReference>
<feature type="domain" description="Guanylate cyclase" evidence="4">
    <location>
        <begin position="20"/>
        <end position="134"/>
    </location>
</feature>
<dbReference type="InterPro" id="IPR027417">
    <property type="entry name" value="P-loop_NTPase"/>
</dbReference>
<dbReference type="SUPFAM" id="SSF52540">
    <property type="entry name" value="P-loop containing nucleoside triphosphate hydrolases"/>
    <property type="match status" value="1"/>
</dbReference>
<feature type="domain" description="TIR" evidence="3">
    <location>
        <begin position="189"/>
        <end position="334"/>
    </location>
</feature>
<gene>
    <name evidence="5" type="ORF">PMH09_11625</name>
</gene>
<feature type="region of interest" description="Disordered" evidence="2">
    <location>
        <begin position="332"/>
        <end position="361"/>
    </location>
</feature>
<dbReference type="Pfam" id="PF14516">
    <property type="entry name" value="AAA_35"/>
    <property type="match status" value="1"/>
</dbReference>
<dbReference type="Pfam" id="PF00211">
    <property type="entry name" value="Guanylate_cyc"/>
    <property type="match status" value="1"/>
</dbReference>
<proteinExistence type="inferred from homology"/>
<dbReference type="InterPro" id="IPR050697">
    <property type="entry name" value="Adenylyl/Guanylyl_Cyclase_3/4"/>
</dbReference>
<dbReference type="Pfam" id="PF13676">
    <property type="entry name" value="TIR_2"/>
    <property type="match status" value="1"/>
</dbReference>
<dbReference type="PANTHER" id="PTHR43081:SF19">
    <property type="entry name" value="PH-SENSITIVE ADENYLATE CYCLASE RV1264"/>
    <property type="match status" value="1"/>
</dbReference>
<name>A0ABT7BXF1_9CYAN</name>
<evidence type="ECO:0000259" key="4">
    <source>
        <dbReference type="PROSITE" id="PS50125"/>
    </source>
</evidence>
<dbReference type="Gene3D" id="3.30.70.1230">
    <property type="entry name" value="Nucleotide cyclase"/>
    <property type="match status" value="1"/>
</dbReference>
<dbReference type="PROSITE" id="PS50125">
    <property type="entry name" value="GUANYLATE_CYCLASE_2"/>
    <property type="match status" value="1"/>
</dbReference>
<dbReference type="EMBL" id="JAQOSQ010000010">
    <property type="protein sequence ID" value="MDJ1183835.1"/>
    <property type="molecule type" value="Genomic_DNA"/>
</dbReference>
<dbReference type="Gene3D" id="3.40.50.300">
    <property type="entry name" value="P-loop containing nucleotide triphosphate hydrolases"/>
    <property type="match status" value="1"/>
</dbReference>
<dbReference type="SUPFAM" id="SSF52200">
    <property type="entry name" value="Toll/Interleukin receptor TIR domain"/>
    <property type="match status" value="1"/>
</dbReference>
<comment type="similarity">
    <text evidence="1">Belongs to the adenylyl cyclase class-3 family.</text>
</comment>